<evidence type="ECO:0000313" key="2">
    <source>
        <dbReference type="EMBL" id="RMA44235.1"/>
    </source>
</evidence>
<dbReference type="EMBL" id="RCNT01000001">
    <property type="protein sequence ID" value="RMA44235.1"/>
    <property type="molecule type" value="Genomic_DNA"/>
</dbReference>
<keyword evidence="1" id="KW-0732">Signal</keyword>
<sequence length="101" mass="10428">MNRIMGAVLTLASLTFPAGAQSNGQLICGQRDAIIGTLSSRYGETARSIGMGPGNRIVEVYASDETGTWTITVTSADGMTCLMASGASYETLVQPAPGEPL</sequence>
<feature type="signal peptide" evidence="1">
    <location>
        <begin position="1"/>
        <end position="20"/>
    </location>
</feature>
<accession>A0A3L9Y9L1</accession>
<dbReference type="Proteomes" id="UP000281343">
    <property type="component" value="Unassembled WGS sequence"/>
</dbReference>
<gene>
    <name evidence="2" type="ORF">D9R08_03235</name>
</gene>
<organism evidence="2 3">
    <name type="scientific">Rhodophyticola porphyridii</name>
    <dbReference type="NCBI Taxonomy" id="1852017"/>
    <lineage>
        <taxon>Bacteria</taxon>
        <taxon>Pseudomonadati</taxon>
        <taxon>Pseudomonadota</taxon>
        <taxon>Alphaproteobacteria</taxon>
        <taxon>Rhodobacterales</taxon>
        <taxon>Roseobacteraceae</taxon>
        <taxon>Rhodophyticola</taxon>
    </lineage>
</organism>
<dbReference type="OrthoDB" id="9810895at2"/>
<comment type="caution">
    <text evidence="2">The sequence shown here is derived from an EMBL/GenBank/DDBJ whole genome shotgun (WGS) entry which is preliminary data.</text>
</comment>
<evidence type="ECO:0000313" key="3">
    <source>
        <dbReference type="Proteomes" id="UP000281343"/>
    </source>
</evidence>
<proteinExistence type="predicted"/>
<feature type="chain" id="PRO_5018320979" evidence="1">
    <location>
        <begin position="21"/>
        <end position="101"/>
    </location>
</feature>
<evidence type="ECO:0000256" key="1">
    <source>
        <dbReference type="SAM" id="SignalP"/>
    </source>
</evidence>
<protein>
    <submittedName>
        <fullName evidence="2">Uncharacterized protein</fullName>
    </submittedName>
</protein>
<keyword evidence="3" id="KW-1185">Reference proteome</keyword>
<name>A0A3L9Y9L1_9RHOB</name>
<reference evidence="2 3" key="1">
    <citation type="submission" date="2018-10" db="EMBL/GenBank/DDBJ databases">
        <authorList>
            <person name="Jung H.S."/>
            <person name="Jeon C.O."/>
        </authorList>
    </citation>
    <scope>NUCLEOTIDE SEQUENCE [LARGE SCALE GENOMIC DNA]</scope>
    <source>
        <strain evidence="2 3">MA-7-27</strain>
    </source>
</reference>
<dbReference type="AlphaFoldDB" id="A0A3L9Y9L1"/>